<keyword evidence="2" id="KW-1185">Reference proteome</keyword>
<dbReference type="EnsemblPlants" id="ONIVA03G02640.1">
    <property type="protein sequence ID" value="ONIVA03G02640.1"/>
    <property type="gene ID" value="ONIVA03G02640"/>
</dbReference>
<dbReference type="HOGENOM" id="CLU_3072033_0_0_1"/>
<proteinExistence type="predicted"/>
<name>A0A0E0GGH6_ORYNI</name>
<reference evidence="1" key="2">
    <citation type="submission" date="2018-04" db="EMBL/GenBank/DDBJ databases">
        <title>OnivRS2 (Oryza nivara Reference Sequence Version 2).</title>
        <authorList>
            <person name="Zhang J."/>
            <person name="Kudrna D."/>
            <person name="Lee S."/>
            <person name="Talag J."/>
            <person name="Rajasekar S."/>
            <person name="Welchert J."/>
            <person name="Hsing Y.-I."/>
            <person name="Wing R.A."/>
        </authorList>
    </citation>
    <scope>NUCLEOTIDE SEQUENCE [LARGE SCALE GENOMIC DNA]</scope>
    <source>
        <strain evidence="1">SL10</strain>
    </source>
</reference>
<sequence length="59" mass="6404">MIALCAVVDVAKTKEPREPWSMKPCVEASWTNGVRGRAGDKDGDTIAVVVEEDDAEEPM</sequence>
<dbReference type="AlphaFoldDB" id="A0A0E0GGH6"/>
<protein>
    <submittedName>
        <fullName evidence="1">Uncharacterized protein</fullName>
    </submittedName>
</protein>
<evidence type="ECO:0000313" key="1">
    <source>
        <dbReference type="EnsemblPlants" id="ONIVA03G02640.1"/>
    </source>
</evidence>
<dbReference type="Proteomes" id="UP000006591">
    <property type="component" value="Chromosome 3"/>
</dbReference>
<accession>A0A0E0GGH6</accession>
<evidence type="ECO:0000313" key="2">
    <source>
        <dbReference type="Proteomes" id="UP000006591"/>
    </source>
</evidence>
<reference evidence="1" key="1">
    <citation type="submission" date="2015-04" db="UniProtKB">
        <authorList>
            <consortium name="EnsemblPlants"/>
        </authorList>
    </citation>
    <scope>IDENTIFICATION</scope>
    <source>
        <strain evidence="1">SL10</strain>
    </source>
</reference>
<dbReference type="Gramene" id="ONIVA03G02640.1">
    <property type="protein sequence ID" value="ONIVA03G02640.1"/>
    <property type="gene ID" value="ONIVA03G02640"/>
</dbReference>
<organism evidence="1">
    <name type="scientific">Oryza nivara</name>
    <name type="common">Indian wild rice</name>
    <name type="synonym">Oryza sativa f. spontanea</name>
    <dbReference type="NCBI Taxonomy" id="4536"/>
    <lineage>
        <taxon>Eukaryota</taxon>
        <taxon>Viridiplantae</taxon>
        <taxon>Streptophyta</taxon>
        <taxon>Embryophyta</taxon>
        <taxon>Tracheophyta</taxon>
        <taxon>Spermatophyta</taxon>
        <taxon>Magnoliopsida</taxon>
        <taxon>Liliopsida</taxon>
        <taxon>Poales</taxon>
        <taxon>Poaceae</taxon>
        <taxon>BOP clade</taxon>
        <taxon>Oryzoideae</taxon>
        <taxon>Oryzeae</taxon>
        <taxon>Oryzinae</taxon>
        <taxon>Oryza</taxon>
    </lineage>
</organism>